<reference evidence="3" key="1">
    <citation type="submission" date="2015-04" db="EMBL/GenBank/DDBJ databases">
        <authorList>
            <consortium name="Pathogen Informatics"/>
        </authorList>
    </citation>
    <scope>NUCLEOTIDE SEQUENCE [LARGE SCALE GENOMIC DNA]</scope>
    <source>
        <strain evidence="3">8A</strain>
    </source>
</reference>
<dbReference type="OrthoDB" id="394175at2759"/>
<feature type="transmembrane region" description="Helical" evidence="2">
    <location>
        <begin position="308"/>
        <end position="329"/>
    </location>
</feature>
<sequence length="402" mass="46015">MKTHHHSMMILCLFILVWIFQYFCYMSFEIKENNLKKVSQLRIGRLLAEAQSCLLTTETRYLCRSGENLTTWLESLQGDLLTQIEKNQNNFTCNNTDSLINWMSNKTMEMAFSLNRNSDIKDKGILNNAWSVWKYLKDIVNDYFSYILDNFSCKITRENINNITDWMYNRSRLVIKDLNLNSDIGKKKFLNDTLSVWRQMTNAITNFTMESFTNYTMSTDQTKNSSDLLTTPVLPTTSDSLSTSSSLITGTLSNISSNISLNASIDEIETTPIGKVITKILGDISTLPPRTEISTNDACSEFLCGSTASISISVPLVVIGGVLFLTLLYKYTRIGSLLGRGNLQKEKGRKRLRETSLDNIEDPSESSMEKEEMKPKRSRLNSFLRAFGHKYRNIFPYIDENR</sequence>
<comment type="caution">
    <text evidence="3">The sequence shown here is derived from an EMBL/GenBank/DDBJ whole genome shotgun (WGS) entry which is preliminary data.</text>
</comment>
<dbReference type="OMA" id="RIANDSW"/>
<protein>
    <submittedName>
        <fullName evidence="3">PIR-like protein</fullName>
    </submittedName>
</protein>
<dbReference type="AlphaFoldDB" id="A0A1J1GSI6"/>
<dbReference type="GeneID" id="39731217"/>
<accession>A0A1J1GSI6</accession>
<keyword evidence="2" id="KW-1133">Transmembrane helix</keyword>
<evidence type="ECO:0000256" key="1">
    <source>
        <dbReference type="SAM" id="MobiDB-lite"/>
    </source>
</evidence>
<evidence type="ECO:0000313" key="4">
    <source>
        <dbReference type="Proteomes" id="UP000220797"/>
    </source>
</evidence>
<evidence type="ECO:0000256" key="2">
    <source>
        <dbReference type="SAM" id="Phobius"/>
    </source>
</evidence>
<gene>
    <name evidence="3" type="ORF">PGAL8A_00268700</name>
</gene>
<name>A0A1J1GSI6_PLAGA</name>
<organism evidence="3 4">
    <name type="scientific">Plasmodium gallinaceum</name>
    <dbReference type="NCBI Taxonomy" id="5849"/>
    <lineage>
        <taxon>Eukaryota</taxon>
        <taxon>Sar</taxon>
        <taxon>Alveolata</taxon>
        <taxon>Apicomplexa</taxon>
        <taxon>Aconoidasida</taxon>
        <taxon>Haemosporida</taxon>
        <taxon>Plasmodiidae</taxon>
        <taxon>Plasmodium</taxon>
        <taxon>Plasmodium (Haemamoeba)</taxon>
    </lineage>
</organism>
<proteinExistence type="predicted"/>
<dbReference type="Proteomes" id="UP000220797">
    <property type="component" value="Unassembled WGS sequence"/>
</dbReference>
<keyword evidence="4" id="KW-1185">Reference proteome</keyword>
<keyword evidence="2" id="KW-0472">Membrane</keyword>
<keyword evidence="2" id="KW-0812">Transmembrane</keyword>
<dbReference type="EMBL" id="CVMV01000038">
    <property type="protein sequence ID" value="CRG95485.1"/>
    <property type="molecule type" value="Genomic_DNA"/>
</dbReference>
<dbReference type="RefSeq" id="XP_028528294.1">
    <property type="nucleotide sequence ID" value="XM_028671664.1"/>
</dbReference>
<evidence type="ECO:0000313" key="3">
    <source>
        <dbReference type="EMBL" id="CRG95485.1"/>
    </source>
</evidence>
<feature type="region of interest" description="Disordered" evidence="1">
    <location>
        <begin position="348"/>
        <end position="376"/>
    </location>
</feature>
<dbReference type="VEuPathDB" id="PlasmoDB:PGAL8A_00268700"/>